<evidence type="ECO:0000313" key="2">
    <source>
        <dbReference type="Proteomes" id="UP000279470"/>
    </source>
</evidence>
<dbReference type="Proteomes" id="UP000279470">
    <property type="component" value="Unassembled WGS sequence"/>
</dbReference>
<gene>
    <name evidence="1" type="ORF">EIC27_04705</name>
</gene>
<protein>
    <submittedName>
        <fullName evidence="1">Uncharacterized protein</fullName>
    </submittedName>
</protein>
<organism evidence="1 2">
    <name type="scientific">Candidatus Aquarickettsia rohweri</name>
    <dbReference type="NCBI Taxonomy" id="2602574"/>
    <lineage>
        <taxon>Bacteria</taxon>
        <taxon>Pseudomonadati</taxon>
        <taxon>Pseudomonadota</taxon>
        <taxon>Alphaproteobacteria</taxon>
        <taxon>Rickettsiales</taxon>
        <taxon>Candidatus Midichloriaceae</taxon>
        <taxon>Candidatus Aquarickettsia</taxon>
    </lineage>
</organism>
<proteinExistence type="predicted"/>
<dbReference type="EMBL" id="RXFM01000063">
    <property type="protein sequence ID" value="RST64476.1"/>
    <property type="molecule type" value="Genomic_DNA"/>
</dbReference>
<comment type="caution">
    <text evidence="1">The sequence shown here is derived from an EMBL/GenBank/DDBJ whole genome shotgun (WGS) entry which is preliminary data.</text>
</comment>
<sequence length="526" mass="61247">MRINGSETGLNSIRGFAVMTKEEVCALNHPLFLAVYPQKDCSAKPICLYRGIKLKDAALTKQEICDEKKTDTPSNPQCIPEHKNLNQIIDNKLNTSVLESIQDVRECFLGSEISNKSEKLVYYLGNHFYKQCNSIQLKIIPSGSDYYDGILKRYATYLENIKPFDENKILEYVHFINRMLYPNSINLIPNNCSDKNFLHQCCATLSFIKTNISANFDLNSEQKALLSQDSKDGFLYHNNFSIKYKDQWFKNSRLDYELKSNYSSNNQHKIKYTKLFEVSPTKFISTSVSYDNYDYLADIHGLDNLNNFVNNELTNENNKYRNYSSSNLVLSINYTTLNDHNKEYTVGYANRYAKYRHNFGLEKNHIYNINNIYTIIRLHELGVSFYLGNEFSFNEKYRNTVAAVFYKKDFKDYFFNSLLMYGDRKMNDDYKAKYYNSELKMGKTIDAPGRTFKYIIPSFSLNYISILGYGINNKKLNKNTKNKLQKVVGVTLVPKNKVYNKANLNFSYWQINNAQKGVSFSINLNF</sequence>
<name>A0A429XH09_9RICK</name>
<reference evidence="2" key="1">
    <citation type="submission" date="2018-11" db="EMBL/GenBank/DDBJ databases">
        <title>Phylogenetic, genomic, and biogeographic characterization of a novel and ubiquitous marine invertebrate-associated Rickettsiales parasite, Candidatus Marinoinvertebrata rohwerii, gen. nov., sp. nov.</title>
        <authorList>
            <person name="Klinges J.G."/>
            <person name="Rosales S.M."/>
            <person name="Mcminds R."/>
            <person name="Shaver E.C."/>
            <person name="Shantz A."/>
            <person name="Peters E.C."/>
            <person name="Burkepile D.E."/>
            <person name="Silliman B.R."/>
            <person name="Vega Thurber R.L."/>
        </authorList>
    </citation>
    <scope>NUCLEOTIDE SEQUENCE [LARGE SCALE GENOMIC DNA]</scope>
    <source>
        <strain evidence="2">a_cerv_44</strain>
    </source>
</reference>
<accession>A0A429XH09</accession>
<keyword evidence="2" id="KW-1185">Reference proteome</keyword>
<evidence type="ECO:0000313" key="1">
    <source>
        <dbReference type="EMBL" id="RST64476.1"/>
    </source>
</evidence>
<dbReference type="RefSeq" id="WP_126044967.1">
    <property type="nucleotide sequence ID" value="NZ_RXFM01000063.1"/>
</dbReference>
<dbReference type="AlphaFoldDB" id="A0A429XH09"/>